<comment type="caution">
    <text evidence="1">The sequence shown here is derived from an EMBL/GenBank/DDBJ whole genome shotgun (WGS) entry which is preliminary data.</text>
</comment>
<reference evidence="2" key="1">
    <citation type="journal article" date="2017" name="Proc. Natl. Acad. Sci. U.S.A.">
        <title>Simulation of Deepwater Horizon oil plume reveals substrate specialization within a complex community of hydrocarbon degraders.</title>
        <authorList>
            <person name="Hu P."/>
            <person name="Dubinsky E.A."/>
            <person name="Probst A.J."/>
            <person name="Wang J."/>
            <person name="Sieber C.M.K."/>
            <person name="Tom L.M."/>
            <person name="Gardinali P."/>
            <person name="Banfield J.F."/>
            <person name="Atlas R.M."/>
            <person name="Andersen G.L."/>
        </authorList>
    </citation>
    <scope>NUCLEOTIDE SEQUENCE [LARGE SCALE GENOMIC DNA]</scope>
</reference>
<proteinExistence type="predicted"/>
<organism evidence="1 2">
    <name type="scientific">Oleispira antarctica</name>
    <dbReference type="NCBI Taxonomy" id="188908"/>
    <lineage>
        <taxon>Bacteria</taxon>
        <taxon>Pseudomonadati</taxon>
        <taxon>Pseudomonadota</taxon>
        <taxon>Gammaproteobacteria</taxon>
        <taxon>Oceanospirillales</taxon>
        <taxon>Oceanospirillaceae</taxon>
        <taxon>Oleispira</taxon>
    </lineage>
</organism>
<evidence type="ECO:0008006" key="3">
    <source>
        <dbReference type="Google" id="ProtNLM"/>
    </source>
</evidence>
<accession>A0A1Y5HW43</accession>
<dbReference type="AlphaFoldDB" id="A0A1Y5HW43"/>
<gene>
    <name evidence="1" type="ORF">A9R00_07710</name>
</gene>
<dbReference type="Proteomes" id="UP000227088">
    <property type="component" value="Unassembled WGS sequence"/>
</dbReference>
<dbReference type="InterPro" id="IPR032608">
    <property type="entry name" value="DUF4892"/>
</dbReference>
<evidence type="ECO:0000313" key="1">
    <source>
        <dbReference type="EMBL" id="OUS40084.1"/>
    </source>
</evidence>
<evidence type="ECO:0000313" key="2">
    <source>
        <dbReference type="Proteomes" id="UP000227088"/>
    </source>
</evidence>
<name>A0A1Y5HW43_OLEAN</name>
<dbReference type="Pfam" id="PF16234">
    <property type="entry name" value="DUF4892"/>
    <property type="match status" value="1"/>
</dbReference>
<dbReference type="EMBL" id="MABE01000438">
    <property type="protein sequence ID" value="OUS40084.1"/>
    <property type="molecule type" value="Genomic_DNA"/>
</dbReference>
<sequence>MQLSAMSSHKQVMRFILILALSVFSVLSPTTALGNEAFPRAVLEQTEVLEDAEYRLILSGLKNRATVISGKVERLINADVKRELWQLSSNHNIKQVMDHYLSQWAAGEVLYQCSGLDCGSSNFWANKIFNNSKLYGRDINQSYAVVIDPKEKTKIYVLYAIQRSKQTIYFNLDEVDSSDAVEDDAVEKQKITTALSKESGWLPGLHTIDGRIDEQESDILIETLRDLDAGIKRRLYLVVHCYQANNMADNFACSTRLSQQLRAAIYDDFEIPVYGHGALTLPPGSELKPQLRFMLWPRQ</sequence>
<protein>
    <recommendedName>
        <fullName evidence="3">DUF4892 domain-containing protein</fullName>
    </recommendedName>
</protein>